<feature type="coiled-coil region" evidence="1">
    <location>
        <begin position="58"/>
        <end position="85"/>
    </location>
</feature>
<evidence type="ECO:0000313" key="4">
    <source>
        <dbReference type="Proteomes" id="UP001158049"/>
    </source>
</evidence>
<name>A0ABY1QJX8_9BURK</name>
<keyword evidence="4" id="KW-1185">Reference proteome</keyword>
<dbReference type="CDD" id="cd00093">
    <property type="entry name" value="HTH_XRE"/>
    <property type="match status" value="1"/>
</dbReference>
<protein>
    <submittedName>
        <fullName evidence="3">Helix-turn-helix</fullName>
    </submittedName>
</protein>
<dbReference type="SUPFAM" id="SSF47413">
    <property type="entry name" value="lambda repressor-like DNA-binding domains"/>
    <property type="match status" value="1"/>
</dbReference>
<keyword evidence="1" id="KW-0175">Coiled coil</keyword>
<dbReference type="InterPro" id="IPR010982">
    <property type="entry name" value="Lambda_DNA-bd_dom_sf"/>
</dbReference>
<reference evidence="3 4" key="1">
    <citation type="submission" date="2017-05" db="EMBL/GenBank/DDBJ databases">
        <authorList>
            <person name="Varghese N."/>
            <person name="Submissions S."/>
        </authorList>
    </citation>
    <scope>NUCLEOTIDE SEQUENCE [LARGE SCALE GENOMIC DNA]</scope>
    <source>
        <strain evidence="3 4">DSM 26001</strain>
    </source>
</reference>
<evidence type="ECO:0000259" key="2">
    <source>
        <dbReference type="PROSITE" id="PS50943"/>
    </source>
</evidence>
<dbReference type="PROSITE" id="PS50943">
    <property type="entry name" value="HTH_CROC1"/>
    <property type="match status" value="1"/>
</dbReference>
<evidence type="ECO:0000256" key="1">
    <source>
        <dbReference type="SAM" id="Coils"/>
    </source>
</evidence>
<proteinExistence type="predicted"/>
<dbReference type="EMBL" id="FXUL01000017">
    <property type="protein sequence ID" value="SMP71765.1"/>
    <property type="molecule type" value="Genomic_DNA"/>
</dbReference>
<comment type="caution">
    <text evidence="3">The sequence shown here is derived from an EMBL/GenBank/DDBJ whole genome shotgun (WGS) entry which is preliminary data.</text>
</comment>
<feature type="domain" description="HTH cro/C1-type" evidence="2">
    <location>
        <begin position="13"/>
        <end position="52"/>
    </location>
</feature>
<dbReference type="Pfam" id="PF01381">
    <property type="entry name" value="HTH_3"/>
    <property type="match status" value="1"/>
</dbReference>
<evidence type="ECO:0000313" key="3">
    <source>
        <dbReference type="EMBL" id="SMP71765.1"/>
    </source>
</evidence>
<gene>
    <name evidence="3" type="ORF">SAMN06295970_11771</name>
</gene>
<sequence length="116" mass="12713">MRLKALQKGQSWLAEKAGVSVNAVSKWTISGKISREKAVIVAEALGLTMDQLFGRDMVPAAEEAMDTALERVNEKEAELLQLFRRCSVDGQNMILAAARVAPRQALFTPLRIGDKS</sequence>
<dbReference type="Gene3D" id="1.10.260.40">
    <property type="entry name" value="lambda repressor-like DNA-binding domains"/>
    <property type="match status" value="1"/>
</dbReference>
<dbReference type="Proteomes" id="UP001158049">
    <property type="component" value="Unassembled WGS sequence"/>
</dbReference>
<accession>A0ABY1QJX8</accession>
<dbReference type="InterPro" id="IPR001387">
    <property type="entry name" value="Cro/C1-type_HTH"/>
</dbReference>
<organism evidence="3 4">
    <name type="scientific">Noviherbaspirillum suwonense</name>
    <dbReference type="NCBI Taxonomy" id="1224511"/>
    <lineage>
        <taxon>Bacteria</taxon>
        <taxon>Pseudomonadati</taxon>
        <taxon>Pseudomonadota</taxon>
        <taxon>Betaproteobacteria</taxon>
        <taxon>Burkholderiales</taxon>
        <taxon>Oxalobacteraceae</taxon>
        <taxon>Noviherbaspirillum</taxon>
    </lineage>
</organism>